<dbReference type="InterPro" id="IPR027417">
    <property type="entry name" value="P-loop_NTPase"/>
</dbReference>
<keyword evidence="4" id="KW-1003">Cell membrane</keyword>
<evidence type="ECO:0000256" key="9">
    <source>
        <dbReference type="ARBA" id="ARBA00023136"/>
    </source>
</evidence>
<dbReference type="RefSeq" id="WP_125556830.1">
    <property type="nucleotide sequence ID" value="NZ_RBVX01000015.1"/>
</dbReference>
<reference evidence="11 12" key="1">
    <citation type="submission" date="2018-10" db="EMBL/GenBank/DDBJ databases">
        <title>Draft genome sequence of Bacillus salarius IM0101, isolated from a hypersaline soil in Inner Mongolia, China.</title>
        <authorList>
            <person name="Yamprayoonswat W."/>
            <person name="Boonvisut S."/>
            <person name="Jumpathong W."/>
            <person name="Sittihan S."/>
            <person name="Ruangsuj P."/>
            <person name="Wanthongcharoen S."/>
            <person name="Thongpramul N."/>
            <person name="Pimmason S."/>
            <person name="Yu B."/>
            <person name="Yasawong M."/>
        </authorList>
    </citation>
    <scope>NUCLEOTIDE SEQUENCE [LARGE SCALE GENOMIC DNA]</scope>
    <source>
        <strain evidence="11 12">IM0101</strain>
    </source>
</reference>
<dbReference type="EMBL" id="RBVX01000015">
    <property type="protein sequence ID" value="RSL32360.1"/>
    <property type="molecule type" value="Genomic_DNA"/>
</dbReference>
<dbReference type="Proteomes" id="UP000275076">
    <property type="component" value="Unassembled WGS sequence"/>
</dbReference>
<proteinExistence type="inferred from homology"/>
<sequence>MSEKLLSVKNLSINVQEPNRQTKQKIVQQVNFDLLPGNVLGLLGGNGSGKTLTSLAILNLLQDKFYVSGQIQYQGKDIFQLPKKKLRQIRGNDIAMIAQNPMSSFNPVISIGEHMIESLRAHKSLSRREAKDLAIYYLERMELDNPSGLIKRYPFQLSGGMLQRVMIAITFSLQPKIIIADEPTTALDDGTQEHILHQLEMIKHEYDSSILLISHDFDVVSRLADDIAVMHNGMIVEKGSLVKVFNHPDHFYTKQLIDARMRLKREIT</sequence>
<dbReference type="InterPro" id="IPR003439">
    <property type="entry name" value="ABC_transporter-like_ATP-bd"/>
</dbReference>
<dbReference type="CDD" id="cd03257">
    <property type="entry name" value="ABC_NikE_OppD_transporters"/>
    <property type="match status" value="1"/>
</dbReference>
<dbReference type="PANTHER" id="PTHR43297:SF14">
    <property type="entry name" value="ATPASE AAA-TYPE CORE DOMAIN-CONTAINING PROTEIN"/>
    <property type="match status" value="1"/>
</dbReference>
<dbReference type="GO" id="GO:0005886">
    <property type="term" value="C:plasma membrane"/>
    <property type="evidence" value="ECO:0007669"/>
    <property type="project" value="UniProtKB-SubCell"/>
</dbReference>
<evidence type="ECO:0000259" key="10">
    <source>
        <dbReference type="PROSITE" id="PS50893"/>
    </source>
</evidence>
<dbReference type="PROSITE" id="PS50893">
    <property type="entry name" value="ABC_TRANSPORTER_2"/>
    <property type="match status" value="1"/>
</dbReference>
<dbReference type="PROSITE" id="PS00211">
    <property type="entry name" value="ABC_TRANSPORTER_1"/>
    <property type="match status" value="1"/>
</dbReference>
<keyword evidence="5" id="KW-0997">Cell inner membrane</keyword>
<dbReference type="InterPro" id="IPR050388">
    <property type="entry name" value="ABC_Ni/Peptide_Import"/>
</dbReference>
<keyword evidence="7 11" id="KW-0067">ATP-binding</keyword>
<comment type="caution">
    <text evidence="11">The sequence shown here is derived from an EMBL/GenBank/DDBJ whole genome shotgun (WGS) entry which is preliminary data.</text>
</comment>
<dbReference type="GO" id="GO:0005524">
    <property type="term" value="F:ATP binding"/>
    <property type="evidence" value="ECO:0007669"/>
    <property type="project" value="UniProtKB-KW"/>
</dbReference>
<accession>A0A428N1R1</accession>
<evidence type="ECO:0000313" key="12">
    <source>
        <dbReference type="Proteomes" id="UP000275076"/>
    </source>
</evidence>
<dbReference type="InterPro" id="IPR003593">
    <property type="entry name" value="AAA+_ATPase"/>
</dbReference>
<dbReference type="PANTHER" id="PTHR43297">
    <property type="entry name" value="OLIGOPEPTIDE TRANSPORT ATP-BINDING PROTEIN APPD"/>
    <property type="match status" value="1"/>
</dbReference>
<protein>
    <submittedName>
        <fullName evidence="11">ABC transporter ATP-binding protein</fullName>
    </submittedName>
</protein>
<feature type="domain" description="ABC transporter" evidence="10">
    <location>
        <begin position="6"/>
        <end position="257"/>
    </location>
</feature>
<comment type="subcellular location">
    <subcellularLocation>
        <location evidence="1">Cell membrane</location>
        <topology evidence="1">Peripheral membrane protein</topology>
    </subcellularLocation>
</comment>
<evidence type="ECO:0000256" key="6">
    <source>
        <dbReference type="ARBA" id="ARBA00022741"/>
    </source>
</evidence>
<keyword evidence="8" id="KW-1278">Translocase</keyword>
<dbReference type="Pfam" id="PF00005">
    <property type="entry name" value="ABC_tran"/>
    <property type="match status" value="1"/>
</dbReference>
<evidence type="ECO:0000256" key="1">
    <source>
        <dbReference type="ARBA" id="ARBA00004202"/>
    </source>
</evidence>
<dbReference type="OrthoDB" id="9802264at2"/>
<dbReference type="SUPFAM" id="SSF52540">
    <property type="entry name" value="P-loop containing nucleoside triphosphate hydrolases"/>
    <property type="match status" value="1"/>
</dbReference>
<keyword evidence="6" id="KW-0547">Nucleotide-binding</keyword>
<evidence type="ECO:0000256" key="4">
    <source>
        <dbReference type="ARBA" id="ARBA00022475"/>
    </source>
</evidence>
<dbReference type="Gene3D" id="3.40.50.300">
    <property type="entry name" value="P-loop containing nucleotide triphosphate hydrolases"/>
    <property type="match status" value="1"/>
</dbReference>
<keyword evidence="9" id="KW-0472">Membrane</keyword>
<gene>
    <name evidence="11" type="ORF">D7Z54_15805</name>
</gene>
<dbReference type="SMART" id="SM00382">
    <property type="entry name" value="AAA"/>
    <property type="match status" value="1"/>
</dbReference>
<evidence type="ECO:0000313" key="11">
    <source>
        <dbReference type="EMBL" id="RSL32360.1"/>
    </source>
</evidence>
<organism evidence="11 12">
    <name type="scientific">Salibacterium salarium</name>
    <dbReference type="NCBI Taxonomy" id="284579"/>
    <lineage>
        <taxon>Bacteria</taxon>
        <taxon>Bacillati</taxon>
        <taxon>Bacillota</taxon>
        <taxon>Bacilli</taxon>
        <taxon>Bacillales</taxon>
        <taxon>Bacillaceae</taxon>
    </lineage>
</organism>
<evidence type="ECO:0000256" key="8">
    <source>
        <dbReference type="ARBA" id="ARBA00022967"/>
    </source>
</evidence>
<dbReference type="GO" id="GO:0016887">
    <property type="term" value="F:ATP hydrolysis activity"/>
    <property type="evidence" value="ECO:0007669"/>
    <property type="project" value="InterPro"/>
</dbReference>
<name>A0A428N1R1_9BACI</name>
<evidence type="ECO:0000256" key="3">
    <source>
        <dbReference type="ARBA" id="ARBA00022448"/>
    </source>
</evidence>
<evidence type="ECO:0000256" key="7">
    <source>
        <dbReference type="ARBA" id="ARBA00022840"/>
    </source>
</evidence>
<evidence type="ECO:0000256" key="2">
    <source>
        <dbReference type="ARBA" id="ARBA00005417"/>
    </source>
</evidence>
<comment type="similarity">
    <text evidence="2">Belongs to the ABC transporter superfamily.</text>
</comment>
<evidence type="ECO:0000256" key="5">
    <source>
        <dbReference type="ARBA" id="ARBA00022519"/>
    </source>
</evidence>
<dbReference type="AlphaFoldDB" id="A0A428N1R1"/>
<keyword evidence="12" id="KW-1185">Reference proteome</keyword>
<dbReference type="InterPro" id="IPR017871">
    <property type="entry name" value="ABC_transporter-like_CS"/>
</dbReference>
<keyword evidence="3" id="KW-0813">Transport</keyword>